<reference evidence="2" key="2">
    <citation type="submission" date="2021-05" db="UniProtKB">
        <authorList>
            <consortium name="EnsemblPlants"/>
        </authorList>
    </citation>
    <scope>IDENTIFICATION</scope>
    <source>
        <strain evidence="2">subsp. malaccensis</strain>
    </source>
</reference>
<evidence type="ECO:0000313" key="3">
    <source>
        <dbReference type="Proteomes" id="UP000012960"/>
    </source>
</evidence>
<dbReference type="EMBL" id="HG996467">
    <property type="protein sequence ID" value="CAG1861693.1"/>
    <property type="molecule type" value="Genomic_DNA"/>
</dbReference>
<reference evidence="1" key="1">
    <citation type="submission" date="2021-03" db="EMBL/GenBank/DDBJ databases">
        <authorList>
            <consortium name="Genoscope - CEA"/>
            <person name="William W."/>
        </authorList>
    </citation>
    <scope>NUCLEOTIDE SEQUENCE</scope>
    <source>
        <strain evidence="1">Doubled-haploid Pahang</strain>
    </source>
</reference>
<gene>
    <name evidence="1" type="ORF">GSMUA_65870.1</name>
</gene>
<accession>A0A804I1F5</accession>
<proteinExistence type="predicted"/>
<dbReference type="InParanoid" id="A0A804I1F5"/>
<keyword evidence="3" id="KW-1185">Reference proteome</keyword>
<organism evidence="2 3">
    <name type="scientific">Musa acuminata subsp. malaccensis</name>
    <name type="common">Wild banana</name>
    <name type="synonym">Musa malaccensis</name>
    <dbReference type="NCBI Taxonomy" id="214687"/>
    <lineage>
        <taxon>Eukaryota</taxon>
        <taxon>Viridiplantae</taxon>
        <taxon>Streptophyta</taxon>
        <taxon>Embryophyta</taxon>
        <taxon>Tracheophyta</taxon>
        <taxon>Spermatophyta</taxon>
        <taxon>Magnoliopsida</taxon>
        <taxon>Liliopsida</taxon>
        <taxon>Zingiberales</taxon>
        <taxon>Musaceae</taxon>
        <taxon>Musa</taxon>
    </lineage>
</organism>
<dbReference type="Proteomes" id="UP000012960">
    <property type="component" value="Unplaced"/>
</dbReference>
<sequence length="92" mass="10893">MESYTKGLFCYRSRFNDSPVQPLDLKAASKNDVPREMSTLGHFISTHKECPFCVNSCTRFFCCMLQVRFICIYLHIYMLRGFHRPKLIIKMM</sequence>
<protein>
    <submittedName>
        <fullName evidence="1">(wild Malaysian banana) hypothetical protein</fullName>
    </submittedName>
</protein>
<evidence type="ECO:0000313" key="2">
    <source>
        <dbReference type="EnsemblPlants" id="Ma02_p10850.1"/>
    </source>
</evidence>
<dbReference type="EnsemblPlants" id="Ma02_t10850.1">
    <property type="protein sequence ID" value="Ma02_p10850.1"/>
    <property type="gene ID" value="Ma02_g10850"/>
</dbReference>
<dbReference type="AlphaFoldDB" id="A0A804I1F5"/>
<name>A0A804I1F5_MUSAM</name>
<dbReference type="Gramene" id="Ma02_t10850.1">
    <property type="protein sequence ID" value="Ma02_p10850.1"/>
    <property type="gene ID" value="Ma02_g10850"/>
</dbReference>
<evidence type="ECO:0000313" key="1">
    <source>
        <dbReference type="EMBL" id="CAG1861693.1"/>
    </source>
</evidence>